<name>A0A8R7PDU2_TRIUA</name>
<dbReference type="AlphaFoldDB" id="A0A8R7PDU2"/>
<reference evidence="1" key="2">
    <citation type="submission" date="2018-03" db="EMBL/GenBank/DDBJ databases">
        <title>The Triticum urartu genome reveals the dynamic nature of wheat genome evolution.</title>
        <authorList>
            <person name="Ling H."/>
            <person name="Ma B."/>
            <person name="Shi X."/>
            <person name="Liu H."/>
            <person name="Dong L."/>
            <person name="Sun H."/>
            <person name="Cao Y."/>
            <person name="Gao Q."/>
            <person name="Zheng S."/>
            <person name="Li Y."/>
            <person name="Yu Y."/>
            <person name="Du H."/>
            <person name="Qi M."/>
            <person name="Li Y."/>
            <person name="Yu H."/>
            <person name="Cui Y."/>
            <person name="Wang N."/>
            <person name="Chen C."/>
            <person name="Wu H."/>
            <person name="Zhao Y."/>
            <person name="Zhang J."/>
            <person name="Li Y."/>
            <person name="Zhou W."/>
            <person name="Zhang B."/>
            <person name="Hu W."/>
            <person name="Eijk M."/>
            <person name="Tang J."/>
            <person name="Witsenboer H."/>
            <person name="Zhao S."/>
            <person name="Li Z."/>
            <person name="Zhang A."/>
            <person name="Wang D."/>
            <person name="Liang C."/>
        </authorList>
    </citation>
    <scope>NUCLEOTIDE SEQUENCE [LARGE SCALE GENOMIC DNA]</scope>
    <source>
        <strain evidence="1">cv. G1812</strain>
    </source>
</reference>
<dbReference type="Proteomes" id="UP000015106">
    <property type="component" value="Chromosome 2"/>
</dbReference>
<organism evidence="1 2">
    <name type="scientific">Triticum urartu</name>
    <name type="common">Red wild einkorn</name>
    <name type="synonym">Crithodium urartu</name>
    <dbReference type="NCBI Taxonomy" id="4572"/>
    <lineage>
        <taxon>Eukaryota</taxon>
        <taxon>Viridiplantae</taxon>
        <taxon>Streptophyta</taxon>
        <taxon>Embryophyta</taxon>
        <taxon>Tracheophyta</taxon>
        <taxon>Spermatophyta</taxon>
        <taxon>Magnoliopsida</taxon>
        <taxon>Liliopsida</taxon>
        <taxon>Poales</taxon>
        <taxon>Poaceae</taxon>
        <taxon>BOP clade</taxon>
        <taxon>Pooideae</taxon>
        <taxon>Triticodae</taxon>
        <taxon>Triticeae</taxon>
        <taxon>Triticinae</taxon>
        <taxon>Triticum</taxon>
    </lineage>
</organism>
<protein>
    <submittedName>
        <fullName evidence="1">Uncharacterized protein</fullName>
    </submittedName>
</protein>
<dbReference type="EnsemblPlants" id="TuG1812G0200002394.01.T01">
    <property type="protein sequence ID" value="TuG1812G0200002394.01.T01"/>
    <property type="gene ID" value="TuG1812G0200002394.01"/>
</dbReference>
<dbReference type="Gramene" id="TuG1812G0200002394.01.T01">
    <property type="protein sequence ID" value="TuG1812G0200002394.01.T01"/>
    <property type="gene ID" value="TuG1812G0200002394.01"/>
</dbReference>
<accession>A0A8R7PDU2</accession>
<evidence type="ECO:0000313" key="1">
    <source>
        <dbReference type="EnsemblPlants" id="TuG1812G0200002394.01.T01"/>
    </source>
</evidence>
<evidence type="ECO:0000313" key="2">
    <source>
        <dbReference type="Proteomes" id="UP000015106"/>
    </source>
</evidence>
<keyword evidence="2" id="KW-1185">Reference proteome</keyword>
<sequence length="81" mass="8847">EVAVFCAVSVHGIEWPTASTSRRSCCACSALLGEWANGGAQSSIAIWLEGERERRGDLAVGTGVSRVDWGQAKERQRERRQ</sequence>
<proteinExistence type="predicted"/>
<reference evidence="2" key="1">
    <citation type="journal article" date="2013" name="Nature">
        <title>Draft genome of the wheat A-genome progenitor Triticum urartu.</title>
        <authorList>
            <person name="Ling H.Q."/>
            <person name="Zhao S."/>
            <person name="Liu D."/>
            <person name="Wang J."/>
            <person name="Sun H."/>
            <person name="Zhang C."/>
            <person name="Fan H."/>
            <person name="Li D."/>
            <person name="Dong L."/>
            <person name="Tao Y."/>
            <person name="Gao C."/>
            <person name="Wu H."/>
            <person name="Li Y."/>
            <person name="Cui Y."/>
            <person name="Guo X."/>
            <person name="Zheng S."/>
            <person name="Wang B."/>
            <person name="Yu K."/>
            <person name="Liang Q."/>
            <person name="Yang W."/>
            <person name="Lou X."/>
            <person name="Chen J."/>
            <person name="Feng M."/>
            <person name="Jian J."/>
            <person name="Zhang X."/>
            <person name="Luo G."/>
            <person name="Jiang Y."/>
            <person name="Liu J."/>
            <person name="Wang Z."/>
            <person name="Sha Y."/>
            <person name="Zhang B."/>
            <person name="Wu H."/>
            <person name="Tang D."/>
            <person name="Shen Q."/>
            <person name="Xue P."/>
            <person name="Zou S."/>
            <person name="Wang X."/>
            <person name="Liu X."/>
            <person name="Wang F."/>
            <person name="Yang Y."/>
            <person name="An X."/>
            <person name="Dong Z."/>
            <person name="Zhang K."/>
            <person name="Zhang X."/>
            <person name="Luo M.C."/>
            <person name="Dvorak J."/>
            <person name="Tong Y."/>
            <person name="Wang J."/>
            <person name="Yang H."/>
            <person name="Li Z."/>
            <person name="Wang D."/>
            <person name="Zhang A."/>
            <person name="Wang J."/>
        </authorList>
    </citation>
    <scope>NUCLEOTIDE SEQUENCE</scope>
    <source>
        <strain evidence="2">cv. G1812</strain>
    </source>
</reference>
<reference evidence="1" key="3">
    <citation type="submission" date="2022-06" db="UniProtKB">
        <authorList>
            <consortium name="EnsemblPlants"/>
        </authorList>
    </citation>
    <scope>IDENTIFICATION</scope>
</reference>